<reference evidence="1" key="1">
    <citation type="submission" date="2021-06" db="EMBL/GenBank/DDBJ databases">
        <authorList>
            <person name="Kallberg Y."/>
            <person name="Tangrot J."/>
            <person name="Rosling A."/>
        </authorList>
    </citation>
    <scope>NUCLEOTIDE SEQUENCE</scope>
    <source>
        <strain evidence="1">IL203A</strain>
    </source>
</reference>
<accession>A0ACA9MX35</accession>
<evidence type="ECO:0000313" key="2">
    <source>
        <dbReference type="Proteomes" id="UP000789702"/>
    </source>
</evidence>
<gene>
    <name evidence="1" type="ORF">DHETER_LOCUS7794</name>
</gene>
<protein>
    <submittedName>
        <fullName evidence="1">1769_t:CDS:1</fullName>
    </submittedName>
</protein>
<sequence length="41" mass="4663">MDDVEKVNEIDEVDELDEASIAGFVQSEEEYYYELMAESGA</sequence>
<evidence type="ECO:0000313" key="1">
    <source>
        <dbReference type="EMBL" id="CAG8615127.1"/>
    </source>
</evidence>
<dbReference type="EMBL" id="CAJVPU010011489">
    <property type="protein sequence ID" value="CAG8615127.1"/>
    <property type="molecule type" value="Genomic_DNA"/>
</dbReference>
<name>A0ACA9MX35_9GLOM</name>
<proteinExistence type="predicted"/>
<comment type="caution">
    <text evidence="1">The sequence shown here is derived from an EMBL/GenBank/DDBJ whole genome shotgun (WGS) entry which is preliminary data.</text>
</comment>
<organism evidence="1 2">
    <name type="scientific">Dentiscutata heterogama</name>
    <dbReference type="NCBI Taxonomy" id="1316150"/>
    <lineage>
        <taxon>Eukaryota</taxon>
        <taxon>Fungi</taxon>
        <taxon>Fungi incertae sedis</taxon>
        <taxon>Mucoromycota</taxon>
        <taxon>Glomeromycotina</taxon>
        <taxon>Glomeromycetes</taxon>
        <taxon>Diversisporales</taxon>
        <taxon>Gigasporaceae</taxon>
        <taxon>Dentiscutata</taxon>
    </lineage>
</organism>
<dbReference type="Proteomes" id="UP000789702">
    <property type="component" value="Unassembled WGS sequence"/>
</dbReference>
<keyword evidence="2" id="KW-1185">Reference proteome</keyword>